<dbReference type="EMBL" id="AOIL01000005">
    <property type="protein sequence ID" value="ELY96650.1"/>
    <property type="molecule type" value="Genomic_DNA"/>
</dbReference>
<dbReference type="Proteomes" id="UP000011648">
    <property type="component" value="Unassembled WGS sequence"/>
</dbReference>
<proteinExistence type="predicted"/>
<feature type="compositionally biased region" description="Basic and acidic residues" evidence="1">
    <location>
        <begin position="1"/>
        <end position="11"/>
    </location>
</feature>
<accession>M0AD27</accession>
<protein>
    <recommendedName>
        <fullName evidence="2">KTSC domain-containing protein</fullName>
    </recommendedName>
</protein>
<dbReference type="InterPro" id="IPR025309">
    <property type="entry name" value="KTSC_dom"/>
</dbReference>
<dbReference type="OrthoDB" id="104538at2157"/>
<sequence>MSIAIEHDPTNERPATPPVDIRAPIDTMPQSSFSSSNVHSALYDFGESELSVRYLRDGADAIYQYDGVPASVWSGLADAGSKGAFINANIAFVYPYSKLNASDFPDRGRGLDNDLARRFVTTP</sequence>
<dbReference type="AlphaFoldDB" id="M0AD27"/>
<keyword evidence="4" id="KW-1185">Reference proteome</keyword>
<dbReference type="Pfam" id="PF13619">
    <property type="entry name" value="KTSC"/>
    <property type="match status" value="1"/>
</dbReference>
<evidence type="ECO:0000313" key="4">
    <source>
        <dbReference type="Proteomes" id="UP000011648"/>
    </source>
</evidence>
<dbReference type="PATRIC" id="fig|1230458.4.peg.127"/>
<gene>
    <name evidence="3" type="ORF">C484_00680</name>
</gene>
<feature type="region of interest" description="Disordered" evidence="1">
    <location>
        <begin position="1"/>
        <end position="35"/>
    </location>
</feature>
<feature type="domain" description="KTSC" evidence="2">
    <location>
        <begin position="34"/>
        <end position="91"/>
    </location>
</feature>
<name>M0AD27_9EURY</name>
<dbReference type="RefSeq" id="WP_006824051.1">
    <property type="nucleotide sequence ID" value="NZ_AOIL01000005.1"/>
</dbReference>
<comment type="caution">
    <text evidence="3">The sequence shown here is derived from an EMBL/GenBank/DDBJ whole genome shotgun (WGS) entry which is preliminary data.</text>
</comment>
<organism evidence="3 4">
    <name type="scientific">Natrialba taiwanensis DSM 12281</name>
    <dbReference type="NCBI Taxonomy" id="1230458"/>
    <lineage>
        <taxon>Archaea</taxon>
        <taxon>Methanobacteriati</taxon>
        <taxon>Methanobacteriota</taxon>
        <taxon>Stenosarchaea group</taxon>
        <taxon>Halobacteria</taxon>
        <taxon>Halobacteriales</taxon>
        <taxon>Natrialbaceae</taxon>
        <taxon>Natrialba</taxon>
    </lineage>
</organism>
<evidence type="ECO:0000313" key="3">
    <source>
        <dbReference type="EMBL" id="ELY96650.1"/>
    </source>
</evidence>
<evidence type="ECO:0000256" key="1">
    <source>
        <dbReference type="SAM" id="MobiDB-lite"/>
    </source>
</evidence>
<dbReference type="STRING" id="1230458.C484_00680"/>
<reference evidence="3 4" key="1">
    <citation type="journal article" date="2014" name="PLoS Genet.">
        <title>Phylogenetically driven sequencing of extremely halophilic archaea reveals strategies for static and dynamic osmo-response.</title>
        <authorList>
            <person name="Becker E.A."/>
            <person name="Seitzer P.M."/>
            <person name="Tritt A."/>
            <person name="Larsen D."/>
            <person name="Krusor M."/>
            <person name="Yao A.I."/>
            <person name="Wu D."/>
            <person name="Madern D."/>
            <person name="Eisen J.A."/>
            <person name="Darling A.E."/>
            <person name="Facciotti M.T."/>
        </authorList>
    </citation>
    <scope>NUCLEOTIDE SEQUENCE [LARGE SCALE GENOMIC DNA]</scope>
    <source>
        <strain evidence="3 4">DSM 12281</strain>
    </source>
</reference>
<evidence type="ECO:0000259" key="2">
    <source>
        <dbReference type="Pfam" id="PF13619"/>
    </source>
</evidence>